<dbReference type="EMBL" id="FNSA01000003">
    <property type="protein sequence ID" value="SED48138.1"/>
    <property type="molecule type" value="Genomic_DNA"/>
</dbReference>
<accession>A0A1H5B1L0</accession>
<evidence type="ECO:0000313" key="3">
    <source>
        <dbReference type="Proteomes" id="UP000182241"/>
    </source>
</evidence>
<gene>
    <name evidence="2" type="ORF">SAMN04489793_5057</name>
</gene>
<evidence type="ECO:0000313" key="2">
    <source>
        <dbReference type="EMBL" id="SED48138.1"/>
    </source>
</evidence>
<reference evidence="3" key="1">
    <citation type="submission" date="2016-10" db="EMBL/GenBank/DDBJ databases">
        <authorList>
            <person name="Varghese N."/>
            <person name="Submissions S."/>
        </authorList>
    </citation>
    <scope>NUCLEOTIDE SEQUENCE [LARGE SCALE GENOMIC DNA]</scope>
    <source>
        <strain evidence="3">DSM 44234</strain>
    </source>
</reference>
<feature type="region of interest" description="Disordered" evidence="1">
    <location>
        <begin position="47"/>
        <end position="90"/>
    </location>
</feature>
<keyword evidence="3" id="KW-1185">Reference proteome</keyword>
<organism evidence="2 3">
    <name type="scientific">Tsukamurella tyrosinosolvens</name>
    <dbReference type="NCBI Taxonomy" id="57704"/>
    <lineage>
        <taxon>Bacteria</taxon>
        <taxon>Bacillati</taxon>
        <taxon>Actinomycetota</taxon>
        <taxon>Actinomycetes</taxon>
        <taxon>Mycobacteriales</taxon>
        <taxon>Tsukamurellaceae</taxon>
        <taxon>Tsukamurella</taxon>
    </lineage>
</organism>
<feature type="compositionally biased region" description="Basic residues" evidence="1">
    <location>
        <begin position="71"/>
        <end position="80"/>
    </location>
</feature>
<dbReference type="STRING" id="57704.SAMN04489793_5057"/>
<name>A0A1H5B1L0_TSUTY</name>
<proteinExistence type="predicted"/>
<dbReference type="Proteomes" id="UP000182241">
    <property type="component" value="Unassembled WGS sequence"/>
</dbReference>
<protein>
    <submittedName>
        <fullName evidence="2">Uncharacterized protein</fullName>
    </submittedName>
</protein>
<dbReference type="AlphaFoldDB" id="A0A1H5B1L0"/>
<sequence length="109" mass="11872">MRLALLIFGYEIVAVEIGLGDAGEASETDFDDGPAYELTSETLPVETDLGLDDDEDAPRPLVIVRGDHKRGQTTRTRRNRPPFTGSGLTRVDVRNGVKRSTPTGFGFHA</sequence>
<evidence type="ECO:0000256" key="1">
    <source>
        <dbReference type="SAM" id="MobiDB-lite"/>
    </source>
</evidence>